<protein>
    <submittedName>
        <fullName evidence="2">Uncharacterized protein</fullName>
    </submittedName>
</protein>
<evidence type="ECO:0000313" key="2">
    <source>
        <dbReference type="EMBL" id="KLO04345.1"/>
    </source>
</evidence>
<gene>
    <name evidence="2" type="ORF">SCHPADRAFT_947768</name>
</gene>
<evidence type="ECO:0000313" key="3">
    <source>
        <dbReference type="Proteomes" id="UP000053477"/>
    </source>
</evidence>
<dbReference type="Proteomes" id="UP000053477">
    <property type="component" value="Unassembled WGS sequence"/>
</dbReference>
<dbReference type="InParanoid" id="A0A0H2QXK2"/>
<proteinExistence type="predicted"/>
<feature type="transmembrane region" description="Helical" evidence="1">
    <location>
        <begin position="89"/>
        <end position="111"/>
    </location>
</feature>
<dbReference type="EMBL" id="KQ086582">
    <property type="protein sequence ID" value="KLO04345.1"/>
    <property type="molecule type" value="Genomic_DNA"/>
</dbReference>
<reference evidence="2 3" key="1">
    <citation type="submission" date="2015-04" db="EMBL/GenBank/DDBJ databases">
        <title>Complete genome sequence of Schizopora paradoxa KUC8140, a cosmopolitan wood degrader in East Asia.</title>
        <authorList>
            <consortium name="DOE Joint Genome Institute"/>
            <person name="Min B."/>
            <person name="Park H."/>
            <person name="Jang Y."/>
            <person name="Kim J.-J."/>
            <person name="Kim K.H."/>
            <person name="Pangilinan J."/>
            <person name="Lipzen A."/>
            <person name="Riley R."/>
            <person name="Grigoriev I.V."/>
            <person name="Spatafora J.W."/>
            <person name="Choi I.-G."/>
        </authorList>
    </citation>
    <scope>NUCLEOTIDE SEQUENCE [LARGE SCALE GENOMIC DNA]</scope>
    <source>
        <strain evidence="2 3">KUC8140</strain>
    </source>
</reference>
<accession>A0A0H2QXK2</accession>
<sequence>MVYICLIQVAAIAIKAYMVVEALKSVTFTPSPRPSIAACVPALGTNINIFTYCIDVALEFQLLCLSLYKGFFQWKCNSTPLIRTLHRDGFIYFAVLLCISLTNTIVSARMFNAPYSAIVIVHQRVFHSILASRVIINLRKAALEERFSTISTAIFRDREVQDRDDDSNNIP</sequence>
<organism evidence="2 3">
    <name type="scientific">Schizopora paradoxa</name>
    <dbReference type="NCBI Taxonomy" id="27342"/>
    <lineage>
        <taxon>Eukaryota</taxon>
        <taxon>Fungi</taxon>
        <taxon>Dikarya</taxon>
        <taxon>Basidiomycota</taxon>
        <taxon>Agaricomycotina</taxon>
        <taxon>Agaricomycetes</taxon>
        <taxon>Hymenochaetales</taxon>
        <taxon>Schizoporaceae</taxon>
        <taxon>Schizopora</taxon>
    </lineage>
</organism>
<evidence type="ECO:0000256" key="1">
    <source>
        <dbReference type="SAM" id="Phobius"/>
    </source>
</evidence>
<dbReference type="OrthoDB" id="3350812at2759"/>
<keyword evidence="1" id="KW-0472">Membrane</keyword>
<name>A0A0H2QXK2_9AGAM</name>
<dbReference type="AlphaFoldDB" id="A0A0H2QXK2"/>
<keyword evidence="3" id="KW-1185">Reference proteome</keyword>
<keyword evidence="1" id="KW-1133">Transmembrane helix</keyword>
<keyword evidence="1" id="KW-0812">Transmembrane</keyword>